<dbReference type="GO" id="GO:0045492">
    <property type="term" value="P:xylan biosynthetic process"/>
    <property type="evidence" value="ECO:0007669"/>
    <property type="project" value="InterPro"/>
</dbReference>
<reference evidence="7" key="3">
    <citation type="submission" date="2015-06" db="UniProtKB">
        <authorList>
            <consortium name="EnsemblProtists"/>
        </authorList>
    </citation>
    <scope>IDENTIFICATION</scope>
</reference>
<dbReference type="eggNOG" id="ENOG502QST5">
    <property type="taxonomic scope" value="Eukaryota"/>
</dbReference>
<evidence type="ECO:0000313" key="7">
    <source>
        <dbReference type="EnsemblProtists" id="EKX48478"/>
    </source>
</evidence>
<proteinExistence type="predicted"/>
<dbReference type="GO" id="GO:0016020">
    <property type="term" value="C:membrane"/>
    <property type="evidence" value="ECO:0007669"/>
    <property type="project" value="UniProtKB-SubCell"/>
</dbReference>
<dbReference type="KEGG" id="gtt:GUITHDRAFT_105625"/>
<reference evidence="6 8" key="1">
    <citation type="journal article" date="2012" name="Nature">
        <title>Algal genomes reveal evolutionary mosaicism and the fate of nucleomorphs.</title>
        <authorList>
            <consortium name="DOE Joint Genome Institute"/>
            <person name="Curtis B.A."/>
            <person name="Tanifuji G."/>
            <person name="Burki F."/>
            <person name="Gruber A."/>
            <person name="Irimia M."/>
            <person name="Maruyama S."/>
            <person name="Arias M.C."/>
            <person name="Ball S.G."/>
            <person name="Gile G.H."/>
            <person name="Hirakawa Y."/>
            <person name="Hopkins J.F."/>
            <person name="Kuo A."/>
            <person name="Rensing S.A."/>
            <person name="Schmutz J."/>
            <person name="Symeonidi A."/>
            <person name="Elias M."/>
            <person name="Eveleigh R.J."/>
            <person name="Herman E.K."/>
            <person name="Klute M.J."/>
            <person name="Nakayama T."/>
            <person name="Obornik M."/>
            <person name="Reyes-Prieto A."/>
            <person name="Armbrust E.V."/>
            <person name="Aves S.J."/>
            <person name="Beiko R.G."/>
            <person name="Coutinho P."/>
            <person name="Dacks J.B."/>
            <person name="Durnford D.G."/>
            <person name="Fast N.M."/>
            <person name="Green B.R."/>
            <person name="Grisdale C.J."/>
            <person name="Hempel F."/>
            <person name="Henrissat B."/>
            <person name="Hoppner M.P."/>
            <person name="Ishida K."/>
            <person name="Kim E."/>
            <person name="Koreny L."/>
            <person name="Kroth P.G."/>
            <person name="Liu Y."/>
            <person name="Malik S.B."/>
            <person name="Maier U.G."/>
            <person name="McRose D."/>
            <person name="Mock T."/>
            <person name="Neilson J.A."/>
            <person name="Onodera N.T."/>
            <person name="Poole A.M."/>
            <person name="Pritham E.J."/>
            <person name="Richards T.A."/>
            <person name="Rocap G."/>
            <person name="Roy S.W."/>
            <person name="Sarai C."/>
            <person name="Schaack S."/>
            <person name="Shirato S."/>
            <person name="Slamovits C.H."/>
            <person name="Spencer D.F."/>
            <person name="Suzuki S."/>
            <person name="Worden A.Z."/>
            <person name="Zauner S."/>
            <person name="Barry K."/>
            <person name="Bell C."/>
            <person name="Bharti A.K."/>
            <person name="Crow J.A."/>
            <person name="Grimwood J."/>
            <person name="Kramer R."/>
            <person name="Lindquist E."/>
            <person name="Lucas S."/>
            <person name="Salamov A."/>
            <person name="McFadden G.I."/>
            <person name="Lane C.E."/>
            <person name="Keeling P.J."/>
            <person name="Gray M.W."/>
            <person name="Grigoriev I.V."/>
            <person name="Archibald J.M."/>
        </authorList>
    </citation>
    <scope>NUCLEOTIDE SEQUENCE</scope>
    <source>
        <strain evidence="6 8">CCMP2712</strain>
    </source>
</reference>
<dbReference type="AlphaFoldDB" id="L1JIX9"/>
<dbReference type="GO" id="GO:0012505">
    <property type="term" value="C:endomembrane system"/>
    <property type="evidence" value="ECO:0007669"/>
    <property type="project" value="UniProtKB-SubCell"/>
</dbReference>
<keyword evidence="8" id="KW-1185">Reference proteome</keyword>
<dbReference type="STRING" id="905079.L1JIX9"/>
<evidence type="ECO:0000256" key="3">
    <source>
        <dbReference type="ARBA" id="ARBA00022692"/>
    </source>
</evidence>
<dbReference type="EMBL" id="JH992985">
    <property type="protein sequence ID" value="EKX48478.1"/>
    <property type="molecule type" value="Genomic_DNA"/>
</dbReference>
<evidence type="ECO:0000313" key="8">
    <source>
        <dbReference type="Proteomes" id="UP000011087"/>
    </source>
</evidence>
<evidence type="ECO:0000313" key="6">
    <source>
        <dbReference type="EMBL" id="EKX48478.1"/>
    </source>
</evidence>
<dbReference type="SUPFAM" id="SSF53335">
    <property type="entry name" value="S-adenosyl-L-methionine-dependent methyltransferases"/>
    <property type="match status" value="1"/>
</dbReference>
<keyword evidence="4" id="KW-1133">Transmembrane helix</keyword>
<sequence length="403" mass="45828">MLLPDLRGAEEFERHLKGIERETRIRVRDGAVGSGKMAGEAEAGERWFVFALNKNFTDLQRLFRVATVMCEDADVCKGSLDERRFRVHPRSFVTGGNGTLKELEIDLQDLFMTGPRRFFIDSASDLDTMFLLKLIRKNGPGDLLVLLRRCNAMLESISDNMGMKKVFGRQLEQLLRGWGFNFDHQQSCVLSNEFAGARGRQEALPFRLPPAHTQQSLEQIRVTWNELQRGGAGHKKLLIFGLGHDSDWWASVNPGGETVFVEDNKDWIKHVLQSAPNLDVVQVTYSTVLGRDLNKFRDRDKWGELAMNLPPRILQHKWDVVLVDAPMGFAPENPGRMQSIYMATKLVRKGGLVVVDDCERPAEELYMRLMLGEGNMFHTVGRRGKVMKDGTLIAGNKQCYFRM</sequence>
<dbReference type="PaxDb" id="55529-EKX48478"/>
<dbReference type="EnsemblProtists" id="EKX48478">
    <property type="protein sequence ID" value="EKX48478"/>
    <property type="gene ID" value="GUITHDRAFT_105625"/>
</dbReference>
<dbReference type="RefSeq" id="XP_005835458.1">
    <property type="nucleotide sequence ID" value="XM_005835401.1"/>
</dbReference>
<evidence type="ECO:0000256" key="2">
    <source>
        <dbReference type="ARBA" id="ARBA00004308"/>
    </source>
</evidence>
<keyword evidence="5" id="KW-0472">Membrane</keyword>
<evidence type="ECO:0000256" key="4">
    <source>
        <dbReference type="ARBA" id="ARBA00022989"/>
    </source>
</evidence>
<reference evidence="8" key="2">
    <citation type="submission" date="2012-11" db="EMBL/GenBank/DDBJ databases">
        <authorList>
            <person name="Kuo A."/>
            <person name="Curtis B.A."/>
            <person name="Tanifuji G."/>
            <person name="Burki F."/>
            <person name="Gruber A."/>
            <person name="Irimia M."/>
            <person name="Maruyama S."/>
            <person name="Arias M.C."/>
            <person name="Ball S.G."/>
            <person name="Gile G.H."/>
            <person name="Hirakawa Y."/>
            <person name="Hopkins J.F."/>
            <person name="Rensing S.A."/>
            <person name="Schmutz J."/>
            <person name="Symeonidi A."/>
            <person name="Elias M."/>
            <person name="Eveleigh R.J."/>
            <person name="Herman E.K."/>
            <person name="Klute M.J."/>
            <person name="Nakayama T."/>
            <person name="Obornik M."/>
            <person name="Reyes-Prieto A."/>
            <person name="Armbrust E.V."/>
            <person name="Aves S.J."/>
            <person name="Beiko R.G."/>
            <person name="Coutinho P."/>
            <person name="Dacks J.B."/>
            <person name="Durnford D.G."/>
            <person name="Fast N.M."/>
            <person name="Green B.R."/>
            <person name="Grisdale C."/>
            <person name="Hempe F."/>
            <person name="Henrissat B."/>
            <person name="Hoppner M.P."/>
            <person name="Ishida K.-I."/>
            <person name="Kim E."/>
            <person name="Koreny L."/>
            <person name="Kroth P.G."/>
            <person name="Liu Y."/>
            <person name="Malik S.-B."/>
            <person name="Maier U.G."/>
            <person name="McRose D."/>
            <person name="Mock T."/>
            <person name="Neilson J.A."/>
            <person name="Onodera N.T."/>
            <person name="Poole A.M."/>
            <person name="Pritham E.J."/>
            <person name="Richards T.A."/>
            <person name="Rocap G."/>
            <person name="Roy S.W."/>
            <person name="Sarai C."/>
            <person name="Schaack S."/>
            <person name="Shirato S."/>
            <person name="Slamovits C.H."/>
            <person name="Spencer D.F."/>
            <person name="Suzuki S."/>
            <person name="Worden A.Z."/>
            <person name="Zauner S."/>
            <person name="Barry K."/>
            <person name="Bell C."/>
            <person name="Bharti A.K."/>
            <person name="Crow J.A."/>
            <person name="Grimwood J."/>
            <person name="Kramer R."/>
            <person name="Lindquist E."/>
            <person name="Lucas S."/>
            <person name="Salamov A."/>
            <person name="McFadden G.I."/>
            <person name="Lane C.E."/>
            <person name="Keeling P.J."/>
            <person name="Gray M.W."/>
            <person name="Grigoriev I.V."/>
            <person name="Archibald J.M."/>
        </authorList>
    </citation>
    <scope>NUCLEOTIDE SEQUENCE</scope>
    <source>
        <strain evidence="8">CCMP2712</strain>
    </source>
</reference>
<organism evidence="6">
    <name type="scientific">Guillardia theta (strain CCMP2712)</name>
    <name type="common">Cryptophyte</name>
    <dbReference type="NCBI Taxonomy" id="905079"/>
    <lineage>
        <taxon>Eukaryota</taxon>
        <taxon>Cryptophyceae</taxon>
        <taxon>Pyrenomonadales</taxon>
        <taxon>Geminigeraceae</taxon>
        <taxon>Guillardia</taxon>
    </lineage>
</organism>
<dbReference type="GeneID" id="17305151"/>
<accession>L1JIX9</accession>
<protein>
    <submittedName>
        <fullName evidence="6 7">Uncharacterized protein</fullName>
    </submittedName>
</protein>
<comment type="subcellular location">
    <subcellularLocation>
        <location evidence="2">Endomembrane system</location>
    </subcellularLocation>
    <subcellularLocation>
        <location evidence="1">Membrane</location>
        <topology evidence="1">Single-pass membrane protein</topology>
    </subcellularLocation>
</comment>
<dbReference type="Proteomes" id="UP000011087">
    <property type="component" value="Unassembled WGS sequence"/>
</dbReference>
<dbReference type="HOGENOM" id="CLU_684161_0_0_1"/>
<name>L1JIX9_GUITC</name>
<dbReference type="InterPro" id="IPR006514">
    <property type="entry name" value="IRX15/GXM/AGM"/>
</dbReference>
<gene>
    <name evidence="6" type="ORF">GUITHDRAFT_105625</name>
</gene>
<dbReference type="Pfam" id="PF21729">
    <property type="entry name" value="IRX15_IRX15L_GXM"/>
    <property type="match status" value="1"/>
</dbReference>
<evidence type="ECO:0000256" key="5">
    <source>
        <dbReference type="ARBA" id="ARBA00023136"/>
    </source>
</evidence>
<evidence type="ECO:0000256" key="1">
    <source>
        <dbReference type="ARBA" id="ARBA00004167"/>
    </source>
</evidence>
<dbReference type="PANTHER" id="PTHR31444">
    <property type="entry name" value="OS11G0490100 PROTEIN"/>
    <property type="match status" value="1"/>
</dbReference>
<keyword evidence="3" id="KW-0812">Transmembrane</keyword>
<dbReference type="OrthoDB" id="1896682at2759"/>
<dbReference type="Gene3D" id="3.40.50.150">
    <property type="entry name" value="Vaccinia Virus protein VP39"/>
    <property type="match status" value="1"/>
</dbReference>
<dbReference type="InterPro" id="IPR029063">
    <property type="entry name" value="SAM-dependent_MTases_sf"/>
</dbReference>